<dbReference type="Pfam" id="PF13508">
    <property type="entry name" value="Acetyltransf_7"/>
    <property type="match status" value="1"/>
</dbReference>
<reference evidence="4" key="1">
    <citation type="submission" date="2019-12" db="EMBL/GenBank/DDBJ databases">
        <title>Ruegeria JWLKs population differentiation of coral mucus and skeleton niches.</title>
        <authorList>
            <person name="Luo D."/>
        </authorList>
    </citation>
    <scope>NUCLEOTIDE SEQUENCE</scope>
    <source>
        <strain evidence="4">HKCCD6181</strain>
    </source>
</reference>
<protein>
    <submittedName>
        <fullName evidence="4">GNAT family N-acetyltransferase</fullName>
    </submittedName>
</protein>
<evidence type="ECO:0000259" key="3">
    <source>
        <dbReference type="PROSITE" id="PS51186"/>
    </source>
</evidence>
<evidence type="ECO:0000313" key="5">
    <source>
        <dbReference type="Proteomes" id="UP000597886"/>
    </source>
</evidence>
<proteinExistence type="predicted"/>
<dbReference type="PROSITE" id="PS51186">
    <property type="entry name" value="GNAT"/>
    <property type="match status" value="1"/>
</dbReference>
<organism evidence="4 5">
    <name type="scientific">Ruegeria atlantica</name>
    <dbReference type="NCBI Taxonomy" id="81569"/>
    <lineage>
        <taxon>Bacteria</taxon>
        <taxon>Pseudomonadati</taxon>
        <taxon>Pseudomonadota</taxon>
        <taxon>Alphaproteobacteria</taxon>
        <taxon>Rhodobacterales</taxon>
        <taxon>Roseobacteraceae</taxon>
        <taxon>Ruegeria</taxon>
    </lineage>
</organism>
<keyword evidence="2" id="KW-0012">Acyltransferase</keyword>
<evidence type="ECO:0000313" key="4">
    <source>
        <dbReference type="EMBL" id="NOE17318.1"/>
    </source>
</evidence>
<dbReference type="PANTHER" id="PTHR43877:SF2">
    <property type="entry name" value="AMINOALKYLPHOSPHONATE N-ACETYLTRANSFERASE-RELATED"/>
    <property type="match status" value="1"/>
</dbReference>
<keyword evidence="1" id="KW-0808">Transferase</keyword>
<feature type="domain" description="N-acetyltransferase" evidence="3">
    <location>
        <begin position="4"/>
        <end position="145"/>
    </location>
</feature>
<accession>A0AA90YR21</accession>
<dbReference type="AlphaFoldDB" id="A0AA90YR21"/>
<dbReference type="EMBL" id="WVRA01000001">
    <property type="protein sequence ID" value="NOE17318.1"/>
    <property type="molecule type" value="Genomic_DNA"/>
</dbReference>
<dbReference type="RefSeq" id="WP_171328608.1">
    <property type="nucleotide sequence ID" value="NZ_WVRA01000001.1"/>
</dbReference>
<dbReference type="SUPFAM" id="SSF55729">
    <property type="entry name" value="Acyl-CoA N-acyltransferases (Nat)"/>
    <property type="match status" value="1"/>
</dbReference>
<dbReference type="InterPro" id="IPR016181">
    <property type="entry name" value="Acyl_CoA_acyltransferase"/>
</dbReference>
<dbReference type="PANTHER" id="PTHR43877">
    <property type="entry name" value="AMINOALKYLPHOSPHONATE N-ACETYLTRANSFERASE-RELATED-RELATED"/>
    <property type="match status" value="1"/>
</dbReference>
<dbReference type="Proteomes" id="UP000597886">
    <property type="component" value="Unassembled WGS sequence"/>
</dbReference>
<dbReference type="CDD" id="cd04301">
    <property type="entry name" value="NAT_SF"/>
    <property type="match status" value="1"/>
</dbReference>
<name>A0AA90YR21_9RHOB</name>
<dbReference type="Gene3D" id="3.40.630.30">
    <property type="match status" value="1"/>
</dbReference>
<evidence type="ECO:0000256" key="1">
    <source>
        <dbReference type="ARBA" id="ARBA00022679"/>
    </source>
</evidence>
<sequence length="149" mass="16327">MSKIEFRTAAVVDADEVTRCLGSAYADAMSRIEDLPDVTAGIADDIKTHRVVLAISDGIVGVIVFDQVDDAIMVFNLAVAPEAQGQGVARRLMQFAEEEAMLRKLSKLKLRTHKMMKDTIAMYRHMGWKVTDQAGSGLTMEKALAVDPD</sequence>
<gene>
    <name evidence="4" type="ORF">GS634_04185</name>
</gene>
<dbReference type="InterPro" id="IPR000182">
    <property type="entry name" value="GNAT_dom"/>
</dbReference>
<dbReference type="InterPro" id="IPR050832">
    <property type="entry name" value="Bact_Acetyltransf"/>
</dbReference>
<dbReference type="GO" id="GO:0016747">
    <property type="term" value="F:acyltransferase activity, transferring groups other than amino-acyl groups"/>
    <property type="evidence" value="ECO:0007669"/>
    <property type="project" value="InterPro"/>
</dbReference>
<comment type="caution">
    <text evidence="4">The sequence shown here is derived from an EMBL/GenBank/DDBJ whole genome shotgun (WGS) entry which is preliminary data.</text>
</comment>
<evidence type="ECO:0000256" key="2">
    <source>
        <dbReference type="ARBA" id="ARBA00023315"/>
    </source>
</evidence>